<dbReference type="EnsemblMetazoa" id="MESCA004003-RA">
    <property type="protein sequence ID" value="MESCA004003-PA"/>
    <property type="gene ID" value="MESCA004003"/>
</dbReference>
<comment type="cofactor">
    <cofactor evidence="1">
        <name>heme</name>
        <dbReference type="ChEBI" id="CHEBI:30413"/>
    </cofactor>
</comment>
<dbReference type="HOGENOM" id="CLU_1541860_0_0_1"/>
<keyword evidence="9" id="KW-1185">Reference proteome</keyword>
<dbReference type="STRING" id="36166.T1GKH9"/>
<dbReference type="GO" id="GO:0020037">
    <property type="term" value="F:heme binding"/>
    <property type="evidence" value="ECO:0007669"/>
    <property type="project" value="InterPro"/>
</dbReference>
<evidence type="ECO:0000256" key="3">
    <source>
        <dbReference type="ARBA" id="ARBA00022617"/>
    </source>
</evidence>
<dbReference type="AlphaFoldDB" id="T1GKH9"/>
<dbReference type="EMBL" id="CAQQ02128094">
    <property type="status" value="NOT_ANNOTATED_CDS"/>
    <property type="molecule type" value="Genomic_DNA"/>
</dbReference>
<evidence type="ECO:0000256" key="2">
    <source>
        <dbReference type="ARBA" id="ARBA00010617"/>
    </source>
</evidence>
<evidence type="ECO:0000256" key="5">
    <source>
        <dbReference type="ARBA" id="ARBA00023002"/>
    </source>
</evidence>
<dbReference type="PANTHER" id="PTHR24291:SF203">
    <property type="entry name" value="CYTOCHROME P450 4D1-RELATED"/>
    <property type="match status" value="1"/>
</dbReference>
<keyword evidence="3" id="KW-0349">Heme</keyword>
<proteinExistence type="inferred from homology"/>
<name>T1GKH9_MEGSC</name>
<evidence type="ECO:0000256" key="7">
    <source>
        <dbReference type="ARBA" id="ARBA00023033"/>
    </source>
</evidence>
<keyword evidence="7" id="KW-0503">Monooxygenase</keyword>
<dbReference type="Pfam" id="PF00067">
    <property type="entry name" value="p450"/>
    <property type="match status" value="1"/>
</dbReference>
<comment type="similarity">
    <text evidence="2">Belongs to the cytochrome P450 family.</text>
</comment>
<sequence>MFDVLYRYDFTYQFTKLAQEEKKALKVLHGFTDSIINSRREELVKKGKSVSEIDGKPLNNSDIREEVDTFVFEGHDTTSSAIMFFFYNIANYPETQKKCFEEIVEVFGTDKNATIGYEELSKLHYIDLCVKETLRMFPSVPILGRKVNEECELIEPSTLATPYLIQRRQIVSKA</sequence>
<reference evidence="8" key="2">
    <citation type="submission" date="2015-06" db="UniProtKB">
        <authorList>
            <consortium name="EnsemblMetazoa"/>
        </authorList>
    </citation>
    <scope>IDENTIFICATION</scope>
</reference>
<dbReference type="InterPro" id="IPR001128">
    <property type="entry name" value="Cyt_P450"/>
</dbReference>
<dbReference type="GO" id="GO:0004497">
    <property type="term" value="F:monooxygenase activity"/>
    <property type="evidence" value="ECO:0007669"/>
    <property type="project" value="UniProtKB-KW"/>
</dbReference>
<evidence type="ECO:0000256" key="6">
    <source>
        <dbReference type="ARBA" id="ARBA00023004"/>
    </source>
</evidence>
<keyword evidence="6" id="KW-0408">Iron</keyword>
<protein>
    <recommendedName>
        <fullName evidence="10">Cytochrome P450</fullName>
    </recommendedName>
</protein>
<keyword evidence="5" id="KW-0560">Oxidoreductase</keyword>
<reference evidence="9" key="1">
    <citation type="submission" date="2013-02" db="EMBL/GenBank/DDBJ databases">
        <authorList>
            <person name="Hughes D."/>
        </authorList>
    </citation>
    <scope>NUCLEOTIDE SEQUENCE</scope>
    <source>
        <strain>Durham</strain>
        <strain evidence="9">NC isolate 2 -- Noor lab</strain>
    </source>
</reference>
<organism evidence="8 9">
    <name type="scientific">Megaselia scalaris</name>
    <name type="common">Humpbacked fly</name>
    <name type="synonym">Phora scalaris</name>
    <dbReference type="NCBI Taxonomy" id="36166"/>
    <lineage>
        <taxon>Eukaryota</taxon>
        <taxon>Metazoa</taxon>
        <taxon>Ecdysozoa</taxon>
        <taxon>Arthropoda</taxon>
        <taxon>Hexapoda</taxon>
        <taxon>Insecta</taxon>
        <taxon>Pterygota</taxon>
        <taxon>Neoptera</taxon>
        <taxon>Endopterygota</taxon>
        <taxon>Diptera</taxon>
        <taxon>Brachycera</taxon>
        <taxon>Muscomorpha</taxon>
        <taxon>Platypezoidea</taxon>
        <taxon>Phoridae</taxon>
        <taxon>Megaseliini</taxon>
        <taxon>Megaselia</taxon>
    </lineage>
</organism>
<dbReference type="GO" id="GO:0005506">
    <property type="term" value="F:iron ion binding"/>
    <property type="evidence" value="ECO:0007669"/>
    <property type="project" value="InterPro"/>
</dbReference>
<evidence type="ECO:0000256" key="4">
    <source>
        <dbReference type="ARBA" id="ARBA00022723"/>
    </source>
</evidence>
<keyword evidence="4" id="KW-0479">Metal-binding</keyword>
<accession>T1GKH9</accession>
<dbReference type="Gene3D" id="1.10.630.10">
    <property type="entry name" value="Cytochrome P450"/>
    <property type="match status" value="1"/>
</dbReference>
<evidence type="ECO:0000313" key="8">
    <source>
        <dbReference type="EnsemblMetazoa" id="MESCA004003-PA"/>
    </source>
</evidence>
<dbReference type="InterPro" id="IPR050196">
    <property type="entry name" value="Cytochrome_P450_Monoox"/>
</dbReference>
<dbReference type="PANTHER" id="PTHR24291">
    <property type="entry name" value="CYTOCHROME P450 FAMILY 4"/>
    <property type="match status" value="1"/>
</dbReference>
<evidence type="ECO:0008006" key="10">
    <source>
        <dbReference type="Google" id="ProtNLM"/>
    </source>
</evidence>
<dbReference type="InterPro" id="IPR036396">
    <property type="entry name" value="Cyt_P450_sf"/>
</dbReference>
<evidence type="ECO:0000256" key="1">
    <source>
        <dbReference type="ARBA" id="ARBA00001971"/>
    </source>
</evidence>
<dbReference type="SUPFAM" id="SSF48264">
    <property type="entry name" value="Cytochrome P450"/>
    <property type="match status" value="1"/>
</dbReference>
<evidence type="ECO:0000313" key="9">
    <source>
        <dbReference type="Proteomes" id="UP000015102"/>
    </source>
</evidence>
<dbReference type="Proteomes" id="UP000015102">
    <property type="component" value="Unassembled WGS sequence"/>
</dbReference>
<dbReference type="GO" id="GO:0016705">
    <property type="term" value="F:oxidoreductase activity, acting on paired donors, with incorporation or reduction of molecular oxygen"/>
    <property type="evidence" value="ECO:0007669"/>
    <property type="project" value="InterPro"/>
</dbReference>